<feature type="domain" description="HTH cro/C1-type" evidence="3">
    <location>
        <begin position="95"/>
        <end position="149"/>
    </location>
</feature>
<comment type="similarity">
    <text evidence="1">Belongs to the short-chain fatty acyl-CoA assimilation regulator (ScfR) family.</text>
</comment>
<accession>A0ABX5QH95</accession>
<evidence type="ECO:0000313" key="4">
    <source>
        <dbReference type="EMBL" id="QAB18400.1"/>
    </source>
</evidence>
<keyword evidence="5" id="KW-1185">Reference proteome</keyword>
<reference evidence="4 5" key="1">
    <citation type="submission" date="2019-01" db="EMBL/GenBank/DDBJ databases">
        <title>Leucobacter muris sp. nov. isolated from the nose of a laboratory mouse.</title>
        <authorList>
            <person name="Benga L."/>
            <person name="Sproeer C."/>
            <person name="Schumann P."/>
            <person name="Verbarg S."/>
            <person name="Bunk B."/>
            <person name="Engelhardt E."/>
            <person name="Benten P.M."/>
            <person name="Sager M."/>
        </authorList>
    </citation>
    <scope>NUCLEOTIDE SEQUENCE [LARGE SCALE GENOMIC DNA]</scope>
    <source>
        <strain evidence="4 5">DSM 101948</strain>
    </source>
</reference>
<dbReference type="Pfam" id="PF01381">
    <property type="entry name" value="HTH_3"/>
    <property type="match status" value="1"/>
</dbReference>
<gene>
    <name evidence="4" type="ORF">Leucomu_11165</name>
</gene>
<dbReference type="Gene3D" id="1.10.10.2910">
    <property type="match status" value="1"/>
</dbReference>
<dbReference type="PANTHER" id="PTHR43236:SF1">
    <property type="entry name" value="BLL7220 PROTEIN"/>
    <property type="match status" value="1"/>
</dbReference>
<dbReference type="InterPro" id="IPR010982">
    <property type="entry name" value="Lambda_DNA-bd_dom_sf"/>
</dbReference>
<dbReference type="SUPFAM" id="SSF47413">
    <property type="entry name" value="lambda repressor-like DNA-binding domains"/>
    <property type="match status" value="1"/>
</dbReference>
<dbReference type="Gene3D" id="1.10.260.40">
    <property type="entry name" value="lambda repressor-like DNA-binding domains"/>
    <property type="match status" value="1"/>
</dbReference>
<organism evidence="4 5">
    <name type="scientific">Leucobacter muris</name>
    <dbReference type="NCBI Taxonomy" id="1935379"/>
    <lineage>
        <taxon>Bacteria</taxon>
        <taxon>Bacillati</taxon>
        <taxon>Actinomycetota</taxon>
        <taxon>Actinomycetes</taxon>
        <taxon>Micrococcales</taxon>
        <taxon>Microbacteriaceae</taxon>
        <taxon>Leucobacter</taxon>
    </lineage>
</organism>
<dbReference type="PROSITE" id="PS50943">
    <property type="entry name" value="HTH_CROC1"/>
    <property type="match status" value="1"/>
</dbReference>
<dbReference type="InterPro" id="IPR052345">
    <property type="entry name" value="Rad_response_metalloprotease"/>
</dbReference>
<dbReference type="Pfam" id="PF06114">
    <property type="entry name" value="Peptidase_M78"/>
    <property type="match status" value="1"/>
</dbReference>
<dbReference type="EMBL" id="CP035037">
    <property type="protein sequence ID" value="QAB18400.1"/>
    <property type="molecule type" value="Genomic_DNA"/>
</dbReference>
<dbReference type="PANTHER" id="PTHR43236">
    <property type="entry name" value="ANTITOXIN HIGA1"/>
    <property type="match status" value="1"/>
</dbReference>
<proteinExistence type="inferred from homology"/>
<dbReference type="InterPro" id="IPR001387">
    <property type="entry name" value="Cro/C1-type_HTH"/>
</dbReference>
<feature type="region of interest" description="Disordered" evidence="2">
    <location>
        <begin position="431"/>
        <end position="456"/>
    </location>
</feature>
<name>A0ABX5QH95_9MICO</name>
<dbReference type="InterPro" id="IPR010359">
    <property type="entry name" value="IrrE_HExxH"/>
</dbReference>
<evidence type="ECO:0000256" key="2">
    <source>
        <dbReference type="SAM" id="MobiDB-lite"/>
    </source>
</evidence>
<dbReference type="CDD" id="cd00093">
    <property type="entry name" value="HTH_XRE"/>
    <property type="match status" value="1"/>
</dbReference>
<evidence type="ECO:0000313" key="5">
    <source>
        <dbReference type="Proteomes" id="UP000285768"/>
    </source>
</evidence>
<evidence type="ECO:0000259" key="3">
    <source>
        <dbReference type="PROSITE" id="PS50943"/>
    </source>
</evidence>
<evidence type="ECO:0000256" key="1">
    <source>
        <dbReference type="ARBA" id="ARBA00007227"/>
    </source>
</evidence>
<protein>
    <submittedName>
        <fullName evidence="4">ImmA/IrrE family metallo-endopeptidase</fullName>
    </submittedName>
</protein>
<dbReference type="SMART" id="SM00530">
    <property type="entry name" value="HTH_XRE"/>
    <property type="match status" value="1"/>
</dbReference>
<dbReference type="Proteomes" id="UP000285768">
    <property type="component" value="Chromosome"/>
</dbReference>
<feature type="compositionally biased region" description="Low complexity" evidence="2">
    <location>
        <begin position="432"/>
        <end position="446"/>
    </location>
</feature>
<sequence length="456" mass="50514">MMRHWWLAVLRCFSCSGPRTSRPVRLSCVLCIQSGPGSTAKRPRRTSRFRSMISSSLRMAGSIRAMTRRIWLCPVSVKRLRKRRKGPAVFLPERLISARALTGVTQTALAETAGVAQSMVSMVEKHQRDFTEQLAVAFSSALALPLEYFTVTPRSIPRDSLHYRKQSGARVSDTARVHELFSEAFRVTESLLDGSGYPRQQLLAVQDDAELLDVARIDELAQQTREILGIAADAPISNVTRALERAGVAVATMNGHDDGFVKHSGVSWSAGRGEAALIGVMQVRGDRDRFTLAHELGHLVLHSFRRSSDPEREANLFAGAFLIPAPQVREHVAHDATLVDLRRVKATWGLSIQAILMRAQAVEQIDAARSQTLWKQLSARGWRKNEPVEVGAESPRLLFRLLQERYGPSPYSAPEIENEMALPVMMLRSLAPSPSTRKPSSSTPRPVAQLPWAGHG</sequence>